<gene>
    <name evidence="2" type="ORF">ACFQVD_15500</name>
</gene>
<comment type="caution">
    <text evidence="2">The sequence shown here is derived from an EMBL/GenBank/DDBJ whole genome shotgun (WGS) entry which is preliminary data.</text>
</comment>
<keyword evidence="1" id="KW-0732">Signal</keyword>
<dbReference type="EMBL" id="JBHTEE010000001">
    <property type="protein sequence ID" value="MFC7601498.1"/>
    <property type="molecule type" value="Genomic_DNA"/>
</dbReference>
<accession>A0ABW2SZN2</accession>
<dbReference type="Proteomes" id="UP001596514">
    <property type="component" value="Unassembled WGS sequence"/>
</dbReference>
<feature type="chain" id="PRO_5046911724" description="Lipoprotein" evidence="1">
    <location>
        <begin position="21"/>
        <end position="155"/>
    </location>
</feature>
<dbReference type="RefSeq" id="WP_343983654.1">
    <property type="nucleotide sequence ID" value="NZ_BAAAGK010000297.1"/>
</dbReference>
<sequence>MRLPSALTAAALLFTLTACGGPTTDLDAAGVIKALTQQGLPVTLTVTYTAETDPNKQLGRPNGYTSKAAFTDSRINAADVAGKKEGDVGLGGSVEVFDEADQAQQRADYIQGIGKKMPVLGEYDYVAGPVLLRVSKELTPDQAEAFETALGEIVQ</sequence>
<protein>
    <recommendedName>
        <fullName evidence="4">Lipoprotein</fullName>
    </recommendedName>
</protein>
<reference evidence="3" key="1">
    <citation type="journal article" date="2019" name="Int. J. Syst. Evol. Microbiol.">
        <title>The Global Catalogue of Microorganisms (GCM) 10K type strain sequencing project: providing services to taxonomists for standard genome sequencing and annotation.</title>
        <authorList>
            <consortium name="The Broad Institute Genomics Platform"/>
            <consortium name="The Broad Institute Genome Sequencing Center for Infectious Disease"/>
            <person name="Wu L."/>
            <person name="Ma J."/>
        </authorList>
    </citation>
    <scope>NUCLEOTIDE SEQUENCE [LARGE SCALE GENOMIC DNA]</scope>
    <source>
        <strain evidence="3">JCM 10083</strain>
    </source>
</reference>
<name>A0ABW2SZN2_9ACTN</name>
<evidence type="ECO:0008006" key="4">
    <source>
        <dbReference type="Google" id="ProtNLM"/>
    </source>
</evidence>
<evidence type="ECO:0000313" key="3">
    <source>
        <dbReference type="Proteomes" id="UP001596514"/>
    </source>
</evidence>
<feature type="signal peptide" evidence="1">
    <location>
        <begin position="1"/>
        <end position="20"/>
    </location>
</feature>
<evidence type="ECO:0000256" key="1">
    <source>
        <dbReference type="SAM" id="SignalP"/>
    </source>
</evidence>
<organism evidence="2 3">
    <name type="scientific">Streptosporangium amethystogenes subsp. fukuiense</name>
    <dbReference type="NCBI Taxonomy" id="698418"/>
    <lineage>
        <taxon>Bacteria</taxon>
        <taxon>Bacillati</taxon>
        <taxon>Actinomycetota</taxon>
        <taxon>Actinomycetes</taxon>
        <taxon>Streptosporangiales</taxon>
        <taxon>Streptosporangiaceae</taxon>
        <taxon>Streptosporangium</taxon>
    </lineage>
</organism>
<keyword evidence="3" id="KW-1185">Reference proteome</keyword>
<dbReference type="PROSITE" id="PS51257">
    <property type="entry name" value="PROKAR_LIPOPROTEIN"/>
    <property type="match status" value="1"/>
</dbReference>
<proteinExistence type="predicted"/>
<evidence type="ECO:0000313" key="2">
    <source>
        <dbReference type="EMBL" id="MFC7601498.1"/>
    </source>
</evidence>